<keyword evidence="2 4" id="KW-0479">Metal-binding</keyword>
<dbReference type="GO" id="GO:0020037">
    <property type="term" value="F:heme binding"/>
    <property type="evidence" value="ECO:0007669"/>
    <property type="project" value="InterPro"/>
</dbReference>
<dbReference type="EMBL" id="MSCN01000001">
    <property type="protein sequence ID" value="PQJ80334.1"/>
    <property type="molecule type" value="Genomic_DNA"/>
</dbReference>
<keyword evidence="5" id="KW-0812">Transmembrane</keyword>
<dbReference type="CDD" id="cd08168">
    <property type="entry name" value="Cytochrom_C3"/>
    <property type="match status" value="1"/>
</dbReference>
<feature type="transmembrane region" description="Helical" evidence="5">
    <location>
        <begin position="153"/>
        <end position="173"/>
    </location>
</feature>
<feature type="domain" description="Cytochrome c" evidence="6">
    <location>
        <begin position="38"/>
        <end position="130"/>
    </location>
</feature>
<dbReference type="RefSeq" id="WP_105016932.1">
    <property type="nucleotide sequence ID" value="NZ_MSCN01000001.1"/>
</dbReference>
<dbReference type="Pfam" id="PF00034">
    <property type="entry name" value="Cytochrom_C"/>
    <property type="match status" value="1"/>
</dbReference>
<evidence type="ECO:0000256" key="3">
    <source>
        <dbReference type="ARBA" id="ARBA00023004"/>
    </source>
</evidence>
<evidence type="ECO:0000256" key="5">
    <source>
        <dbReference type="SAM" id="Phobius"/>
    </source>
</evidence>
<evidence type="ECO:0000313" key="7">
    <source>
        <dbReference type="EMBL" id="PQJ80334.1"/>
    </source>
</evidence>
<dbReference type="PANTHER" id="PTHR39425">
    <property type="entry name" value="LIPOPROTEIN CYTOCHROME C"/>
    <property type="match status" value="1"/>
</dbReference>
<reference evidence="7 8" key="1">
    <citation type="submission" date="2016-12" db="EMBL/GenBank/DDBJ databases">
        <title>Trade-off between light-utilization and light-protection in marine flavobacteria.</title>
        <authorList>
            <person name="Kumagai Y."/>
            <person name="Yoshizawa S."/>
            <person name="Kogure K."/>
            <person name="Iwasaki W."/>
        </authorList>
    </citation>
    <scope>NUCLEOTIDE SEQUENCE [LARGE SCALE GENOMIC DNA]</scope>
    <source>
        <strain evidence="7 8">NBRC 108759</strain>
    </source>
</reference>
<proteinExistence type="predicted"/>
<keyword evidence="8" id="KW-1185">Reference proteome</keyword>
<comment type="caution">
    <text evidence="7">The sequence shown here is derived from an EMBL/GenBank/DDBJ whole genome shotgun (WGS) entry which is preliminary data.</text>
</comment>
<gene>
    <name evidence="7" type="ORF">BTO18_14630</name>
</gene>
<dbReference type="GO" id="GO:0046872">
    <property type="term" value="F:metal ion binding"/>
    <property type="evidence" value="ECO:0007669"/>
    <property type="project" value="UniProtKB-KW"/>
</dbReference>
<keyword evidence="1 4" id="KW-0349">Heme</keyword>
<evidence type="ECO:0000256" key="4">
    <source>
        <dbReference type="PROSITE-ProRule" id="PRU00433"/>
    </source>
</evidence>
<organism evidence="7 8">
    <name type="scientific">Polaribacter porphyrae</name>
    <dbReference type="NCBI Taxonomy" id="1137780"/>
    <lineage>
        <taxon>Bacteria</taxon>
        <taxon>Pseudomonadati</taxon>
        <taxon>Bacteroidota</taxon>
        <taxon>Flavobacteriia</taxon>
        <taxon>Flavobacteriales</taxon>
        <taxon>Flavobacteriaceae</taxon>
    </lineage>
</organism>
<dbReference type="AlphaFoldDB" id="A0A2S7WRX0"/>
<feature type="transmembrane region" description="Helical" evidence="5">
    <location>
        <begin position="213"/>
        <end position="233"/>
    </location>
</feature>
<keyword evidence="5" id="KW-1133">Transmembrane helix</keyword>
<keyword evidence="5" id="KW-0472">Membrane</keyword>
<evidence type="ECO:0000256" key="1">
    <source>
        <dbReference type="ARBA" id="ARBA00022617"/>
    </source>
</evidence>
<evidence type="ECO:0000256" key="2">
    <source>
        <dbReference type="ARBA" id="ARBA00022723"/>
    </source>
</evidence>
<evidence type="ECO:0000259" key="6">
    <source>
        <dbReference type="PROSITE" id="PS51007"/>
    </source>
</evidence>
<sequence>MKSVALHSKLAKVLLKSFTFILFFAFSLSTTSQEVDEARQKEGRKIFKSLCASCHKLDKKLIGPALGGIEQRRENDWLKAWIKNNAELRASGDRDAIAIFEEYNGSVMSAFPQLSDQQIDDILYYTTVGELEKKVVGPIPPSNPDGGDNTPKWIIWFLAGAIVVAFLMIASLLKQVNELKGNTSPETTSNLKRDLHELWEGIKRNTFLKVSSTIFLLLIGAYVVFGIIFKVGVDEGYTPLQPIAFSHKIHAGENKIECQYCHSSAKHSKHSGIPSVNVCMNCHKNIAEVAEGTKVEWDGMTYGKAELDKEIAKIYKAAGWNPETLEYTGETQPIKWIRIHNLPDFAYFNHSQHVTVAGLKCQKCHGPVEEMDEMRQYSPLTMGWCINCHRETNVDLKGNDYYDKIHKELAKKYNVDKVTIAQLGGLECGKCHY</sequence>
<evidence type="ECO:0000313" key="8">
    <source>
        <dbReference type="Proteomes" id="UP000238882"/>
    </source>
</evidence>
<dbReference type="PANTHER" id="PTHR39425:SF1">
    <property type="entry name" value="CYTOCHROME C7-LIKE DOMAIN-CONTAINING PROTEIN"/>
    <property type="match status" value="1"/>
</dbReference>
<name>A0A2S7WRX0_9FLAO</name>
<dbReference type="GO" id="GO:0009055">
    <property type="term" value="F:electron transfer activity"/>
    <property type="evidence" value="ECO:0007669"/>
    <property type="project" value="InterPro"/>
</dbReference>
<keyword evidence="3 4" id="KW-0408">Iron</keyword>
<accession>A0A2S7WRX0</accession>
<dbReference type="OrthoDB" id="9782196at2"/>
<dbReference type="PROSITE" id="PS51007">
    <property type="entry name" value="CYTC"/>
    <property type="match status" value="1"/>
</dbReference>
<dbReference type="Proteomes" id="UP000238882">
    <property type="component" value="Unassembled WGS sequence"/>
</dbReference>
<dbReference type="Gene3D" id="1.10.760.10">
    <property type="entry name" value="Cytochrome c-like domain"/>
    <property type="match status" value="1"/>
</dbReference>
<protein>
    <submittedName>
        <fullName evidence="7">Cytochrome C</fullName>
    </submittedName>
</protein>
<dbReference type="Gene3D" id="3.90.10.10">
    <property type="entry name" value="Cytochrome C3"/>
    <property type="match status" value="2"/>
</dbReference>
<dbReference type="InterPro" id="IPR036280">
    <property type="entry name" value="Multihaem_cyt_sf"/>
</dbReference>
<dbReference type="SUPFAM" id="SSF46626">
    <property type="entry name" value="Cytochrome c"/>
    <property type="match status" value="1"/>
</dbReference>
<dbReference type="InterPro" id="IPR009056">
    <property type="entry name" value="Cyt_c-like_dom"/>
</dbReference>
<dbReference type="InterPro" id="IPR036909">
    <property type="entry name" value="Cyt_c-like_dom_sf"/>
</dbReference>
<dbReference type="SUPFAM" id="SSF48695">
    <property type="entry name" value="Multiheme cytochromes"/>
    <property type="match status" value="1"/>
</dbReference>